<protein>
    <submittedName>
        <fullName evidence="1">Uncharacterized protein</fullName>
    </submittedName>
</protein>
<evidence type="ECO:0000313" key="1">
    <source>
        <dbReference type="EMBL" id="RNA14757.1"/>
    </source>
</evidence>
<keyword evidence="2" id="KW-1185">Reference proteome</keyword>
<dbReference type="Proteomes" id="UP000276133">
    <property type="component" value="Unassembled WGS sequence"/>
</dbReference>
<organism evidence="1 2">
    <name type="scientific">Brachionus plicatilis</name>
    <name type="common">Marine rotifer</name>
    <name type="synonym">Brachionus muelleri</name>
    <dbReference type="NCBI Taxonomy" id="10195"/>
    <lineage>
        <taxon>Eukaryota</taxon>
        <taxon>Metazoa</taxon>
        <taxon>Spiralia</taxon>
        <taxon>Gnathifera</taxon>
        <taxon>Rotifera</taxon>
        <taxon>Eurotatoria</taxon>
        <taxon>Monogononta</taxon>
        <taxon>Pseudotrocha</taxon>
        <taxon>Ploima</taxon>
        <taxon>Brachionidae</taxon>
        <taxon>Brachionus</taxon>
    </lineage>
</organism>
<dbReference type="AlphaFoldDB" id="A0A3M7QTJ7"/>
<evidence type="ECO:0000313" key="2">
    <source>
        <dbReference type="Proteomes" id="UP000276133"/>
    </source>
</evidence>
<proteinExistence type="predicted"/>
<accession>A0A3M7QTJ7</accession>
<dbReference type="EMBL" id="REGN01005116">
    <property type="protein sequence ID" value="RNA14757.1"/>
    <property type="molecule type" value="Genomic_DNA"/>
</dbReference>
<sequence>MVVFLYSNFDEIISIRHYSANLISYTKQTQTTKLGLLNADLKNNEGPLKTYRNSVLGDACINTQSHM</sequence>
<comment type="caution">
    <text evidence="1">The sequence shown here is derived from an EMBL/GenBank/DDBJ whole genome shotgun (WGS) entry which is preliminary data.</text>
</comment>
<reference evidence="1 2" key="1">
    <citation type="journal article" date="2018" name="Sci. Rep.">
        <title>Genomic signatures of local adaptation to the degree of environmental predictability in rotifers.</title>
        <authorList>
            <person name="Franch-Gras L."/>
            <person name="Hahn C."/>
            <person name="Garcia-Roger E.M."/>
            <person name="Carmona M.J."/>
            <person name="Serra M."/>
            <person name="Gomez A."/>
        </authorList>
    </citation>
    <scope>NUCLEOTIDE SEQUENCE [LARGE SCALE GENOMIC DNA]</scope>
    <source>
        <strain evidence="1">HYR1</strain>
    </source>
</reference>
<name>A0A3M7QTJ7_BRAPC</name>
<gene>
    <name evidence="1" type="ORF">BpHYR1_024749</name>
</gene>